<reference evidence="4 5" key="1">
    <citation type="submission" date="2023-05" db="EMBL/GenBank/DDBJ databases">
        <title>Sedimentitalea sp. nov. JM2-8.</title>
        <authorList>
            <person name="Huang J."/>
        </authorList>
    </citation>
    <scope>NUCLEOTIDE SEQUENCE [LARGE SCALE GENOMIC DNA]</scope>
    <source>
        <strain evidence="4 5">JM2-8</strain>
    </source>
</reference>
<gene>
    <name evidence="4" type="ORF">QO034_21160</name>
</gene>
<dbReference type="RefSeq" id="WP_284487504.1">
    <property type="nucleotide sequence ID" value="NZ_JASNJE010000042.1"/>
</dbReference>
<evidence type="ECO:0000313" key="5">
    <source>
        <dbReference type="Proteomes" id="UP001227126"/>
    </source>
</evidence>
<keyword evidence="5" id="KW-1185">Reference proteome</keyword>
<dbReference type="Gene3D" id="1.10.287.470">
    <property type="entry name" value="Helix hairpin bin"/>
    <property type="match status" value="1"/>
</dbReference>
<dbReference type="SUPFAM" id="SSF111369">
    <property type="entry name" value="HlyD-like secretion proteins"/>
    <property type="match status" value="1"/>
</dbReference>
<accession>A0ABT7FKC1</accession>
<dbReference type="NCBIfam" id="TIGR01730">
    <property type="entry name" value="RND_mfp"/>
    <property type="match status" value="1"/>
</dbReference>
<dbReference type="InterPro" id="IPR006143">
    <property type="entry name" value="RND_pump_MFP"/>
</dbReference>
<dbReference type="PANTHER" id="PTHR30469:SF15">
    <property type="entry name" value="HLYD FAMILY OF SECRETION PROTEINS"/>
    <property type="match status" value="1"/>
</dbReference>
<dbReference type="Proteomes" id="UP001227126">
    <property type="component" value="Unassembled WGS sequence"/>
</dbReference>
<comment type="similarity">
    <text evidence="1">Belongs to the membrane fusion protein (MFP) (TC 8.A.1) family.</text>
</comment>
<dbReference type="InterPro" id="IPR058647">
    <property type="entry name" value="BSH_CzcB-like"/>
</dbReference>
<dbReference type="Gene3D" id="2.40.50.100">
    <property type="match status" value="1"/>
</dbReference>
<evidence type="ECO:0000256" key="2">
    <source>
        <dbReference type="SAM" id="Coils"/>
    </source>
</evidence>
<evidence type="ECO:0000313" key="4">
    <source>
        <dbReference type="EMBL" id="MDK3075580.1"/>
    </source>
</evidence>
<evidence type="ECO:0000259" key="3">
    <source>
        <dbReference type="Pfam" id="PF25973"/>
    </source>
</evidence>
<name>A0ABT7FKC1_9RHOB</name>
<feature type="coiled-coil region" evidence="2">
    <location>
        <begin position="114"/>
        <end position="148"/>
    </location>
</feature>
<keyword evidence="2" id="KW-0175">Coiled coil</keyword>
<sequence length="265" mass="29016">MKIAPVAVFILLVSPARSEPLDCTIHPSLKVEVTSPVEGILQDVLVEQGERVVEGQILAQLQSDVERASLAIARARAESRTALQTAESRYGFYQTRLDRARQLFDRKAAPAEALERAQTEFTIAEHELENARTDLKFAALEVKRAEALLALKTVRSPFDGIVVQQFLDPGALVGDRAIILELANLDPLIVRAFVPVKDYPVVTASSRATVLPQAPFDTPISTEITHVDSVFDMASGTFGVELSFANPDYRMPSGLRCTLNFNVGD</sequence>
<dbReference type="Gene3D" id="2.40.30.170">
    <property type="match status" value="1"/>
</dbReference>
<evidence type="ECO:0000256" key="1">
    <source>
        <dbReference type="ARBA" id="ARBA00009477"/>
    </source>
</evidence>
<protein>
    <submittedName>
        <fullName evidence="4">Efflux RND transporter periplasmic adaptor subunit</fullName>
    </submittedName>
</protein>
<comment type="caution">
    <text evidence="4">The sequence shown here is derived from an EMBL/GenBank/DDBJ whole genome shotgun (WGS) entry which is preliminary data.</text>
</comment>
<dbReference type="EMBL" id="JASNJE010000042">
    <property type="protein sequence ID" value="MDK3075580.1"/>
    <property type="molecule type" value="Genomic_DNA"/>
</dbReference>
<proteinExistence type="inferred from homology"/>
<dbReference type="Pfam" id="PF25973">
    <property type="entry name" value="BSH_CzcB"/>
    <property type="match status" value="1"/>
</dbReference>
<organism evidence="4 5">
    <name type="scientific">Sedimentitalea xiamensis</name>
    <dbReference type="NCBI Taxonomy" id="3050037"/>
    <lineage>
        <taxon>Bacteria</taxon>
        <taxon>Pseudomonadati</taxon>
        <taxon>Pseudomonadota</taxon>
        <taxon>Alphaproteobacteria</taxon>
        <taxon>Rhodobacterales</taxon>
        <taxon>Paracoccaceae</taxon>
        <taxon>Sedimentitalea</taxon>
    </lineage>
</organism>
<dbReference type="PANTHER" id="PTHR30469">
    <property type="entry name" value="MULTIDRUG RESISTANCE PROTEIN MDTA"/>
    <property type="match status" value="1"/>
</dbReference>
<feature type="domain" description="CzcB-like barrel-sandwich hybrid" evidence="3">
    <location>
        <begin position="31"/>
        <end position="184"/>
    </location>
</feature>